<evidence type="ECO:0000313" key="1">
    <source>
        <dbReference type="EMBL" id="CAL4058708.1"/>
    </source>
</evidence>
<protein>
    <recommendedName>
        <fullName evidence="3">Fas apoptotic inhibitory molecule 1</fullName>
    </recommendedName>
</protein>
<evidence type="ECO:0000313" key="2">
    <source>
        <dbReference type="Proteomes" id="UP001497623"/>
    </source>
</evidence>
<dbReference type="InterPro" id="IPR038513">
    <property type="entry name" value="FAIM1_dom_sf"/>
</dbReference>
<proteinExistence type="predicted"/>
<gene>
    <name evidence="1" type="ORF">MNOR_LOCUS152</name>
</gene>
<dbReference type="PANTHER" id="PTHR13088">
    <property type="entry name" value="FAS APOPTOTIC INHIBITORY MOLECULE FAIM"/>
    <property type="match status" value="1"/>
</dbReference>
<accession>A0AAV2PGZ0</accession>
<comment type="caution">
    <text evidence="1">The sequence shown here is derived from an EMBL/GenBank/DDBJ whole genome shotgun (WGS) entry which is preliminary data.</text>
</comment>
<sequence>MSQDSVAVWEIRLSDGVHKIGFEHGTTTGRRVLWVDGQEKQKRDWMFKLVGNEEFEIGDTKCVIKIEPIGGFSYEYSLEVNGKSYKKFAENQSKILKTWLFPLEGEFMRVVLEKDTLDVWVNGEKLDTTGEFVEDGTETHFMIQGHPAYIKAVSSGNRREGLIHSLVMNDIEIPEATE</sequence>
<dbReference type="PANTHER" id="PTHR13088:SF3">
    <property type="entry name" value="FAS APOPTOTIC INHIBITORY MOLECULE 1"/>
    <property type="match status" value="1"/>
</dbReference>
<name>A0AAV2PGZ0_MEGNR</name>
<dbReference type="Gene3D" id="2.40.128.180">
    <property type="match status" value="2"/>
</dbReference>
<dbReference type="Pfam" id="PF06905">
    <property type="entry name" value="FAIM1"/>
    <property type="match status" value="1"/>
</dbReference>
<dbReference type="GO" id="GO:1902042">
    <property type="term" value="P:negative regulation of extrinsic apoptotic signaling pathway via death domain receptors"/>
    <property type="evidence" value="ECO:0007669"/>
    <property type="project" value="TreeGrafter"/>
</dbReference>
<dbReference type="AlphaFoldDB" id="A0AAV2PGZ0"/>
<dbReference type="Proteomes" id="UP001497623">
    <property type="component" value="Unassembled WGS sequence"/>
</dbReference>
<reference evidence="1 2" key="1">
    <citation type="submission" date="2024-05" db="EMBL/GenBank/DDBJ databases">
        <authorList>
            <person name="Wallberg A."/>
        </authorList>
    </citation>
    <scope>NUCLEOTIDE SEQUENCE [LARGE SCALE GENOMIC DNA]</scope>
</reference>
<keyword evidence="2" id="KW-1185">Reference proteome</keyword>
<dbReference type="InterPro" id="IPR010695">
    <property type="entry name" value="FAIM1"/>
</dbReference>
<dbReference type="FunFam" id="2.40.128.180:FF:000001">
    <property type="entry name" value="Fas apoptotic inhibitory molecule 1"/>
    <property type="match status" value="1"/>
</dbReference>
<organism evidence="1 2">
    <name type="scientific">Meganyctiphanes norvegica</name>
    <name type="common">Northern krill</name>
    <name type="synonym">Thysanopoda norvegica</name>
    <dbReference type="NCBI Taxonomy" id="48144"/>
    <lineage>
        <taxon>Eukaryota</taxon>
        <taxon>Metazoa</taxon>
        <taxon>Ecdysozoa</taxon>
        <taxon>Arthropoda</taxon>
        <taxon>Crustacea</taxon>
        <taxon>Multicrustacea</taxon>
        <taxon>Malacostraca</taxon>
        <taxon>Eumalacostraca</taxon>
        <taxon>Eucarida</taxon>
        <taxon>Euphausiacea</taxon>
        <taxon>Euphausiidae</taxon>
        <taxon>Meganyctiphanes</taxon>
    </lineage>
</organism>
<evidence type="ECO:0008006" key="3">
    <source>
        <dbReference type="Google" id="ProtNLM"/>
    </source>
</evidence>
<dbReference type="EMBL" id="CAXKWB010000028">
    <property type="protein sequence ID" value="CAL4058708.1"/>
    <property type="molecule type" value="Genomic_DNA"/>
</dbReference>